<dbReference type="PANTHER" id="PTHR36396:SF1">
    <property type="entry name" value="MALTASE-GLUCOAMYLASE, INTESTINAL PROTEIN"/>
    <property type="match status" value="1"/>
</dbReference>
<dbReference type="EMBL" id="BMAC01000037">
    <property type="protein sequence ID" value="GFP82054.1"/>
    <property type="molecule type" value="Genomic_DNA"/>
</dbReference>
<organism evidence="1 2">
    <name type="scientific">Phtheirospermum japonicum</name>
    <dbReference type="NCBI Taxonomy" id="374723"/>
    <lineage>
        <taxon>Eukaryota</taxon>
        <taxon>Viridiplantae</taxon>
        <taxon>Streptophyta</taxon>
        <taxon>Embryophyta</taxon>
        <taxon>Tracheophyta</taxon>
        <taxon>Spermatophyta</taxon>
        <taxon>Magnoliopsida</taxon>
        <taxon>eudicotyledons</taxon>
        <taxon>Gunneridae</taxon>
        <taxon>Pentapetalae</taxon>
        <taxon>asterids</taxon>
        <taxon>lamiids</taxon>
        <taxon>Lamiales</taxon>
        <taxon>Orobanchaceae</taxon>
        <taxon>Orobanchaceae incertae sedis</taxon>
        <taxon>Phtheirospermum</taxon>
    </lineage>
</organism>
<comment type="caution">
    <text evidence="1">The sequence shown here is derived from an EMBL/GenBank/DDBJ whole genome shotgun (WGS) entry which is preliminary data.</text>
</comment>
<keyword evidence="2" id="KW-1185">Reference proteome</keyword>
<proteinExistence type="predicted"/>
<dbReference type="OrthoDB" id="1932454at2759"/>
<dbReference type="Proteomes" id="UP000653305">
    <property type="component" value="Unassembled WGS sequence"/>
</dbReference>
<reference evidence="1" key="1">
    <citation type="submission" date="2020-07" db="EMBL/GenBank/DDBJ databases">
        <title>Ethylene signaling mediates host invasion by parasitic plants.</title>
        <authorList>
            <person name="Yoshida S."/>
        </authorList>
    </citation>
    <scope>NUCLEOTIDE SEQUENCE</scope>
    <source>
        <strain evidence="1">Okayama</strain>
    </source>
</reference>
<accession>A0A830BBA2</accession>
<evidence type="ECO:0000313" key="2">
    <source>
        <dbReference type="Proteomes" id="UP000653305"/>
    </source>
</evidence>
<protein>
    <submittedName>
        <fullName evidence="1">Uncharacterized protein</fullName>
    </submittedName>
</protein>
<sequence length="243" mass="26501">MAEAKEDLEVKQPNPPLPLPFLEVLCKSSGKIRRFSVGTEAGFAVNLINKKLLNDSGGDENVLMASYIEAVKQEAEEEHVSFGHSSLLVHYGPGWKLQTVLESHGHRWFHILRGENKTPPISFVYIGKIIPCPSSDICIRCGFHVGSGEPSRLILGVQPSRPDRNLLSRSGPVDRNFGNPWIGDRTGTGPGPITVRSGQNRFGTTLILNPSRPMSSFARPVSSPPSHFLAAAVIPLLTPSFHP</sequence>
<name>A0A830BBA2_9LAMI</name>
<evidence type="ECO:0000313" key="1">
    <source>
        <dbReference type="EMBL" id="GFP82054.1"/>
    </source>
</evidence>
<gene>
    <name evidence="1" type="ORF">PHJA_000348700</name>
</gene>
<dbReference type="PANTHER" id="PTHR36396">
    <property type="entry name" value="MALTASE-GLUCOAMYLASE, INTESTINAL PROTEIN"/>
    <property type="match status" value="1"/>
</dbReference>
<dbReference type="AlphaFoldDB" id="A0A830BBA2"/>